<keyword evidence="3" id="KW-1185">Reference proteome</keyword>
<evidence type="ECO:0000313" key="2">
    <source>
        <dbReference type="EMBL" id="CZQ85949.1"/>
    </source>
</evidence>
<feature type="domain" description="Polyphosphate kinase-2-related" evidence="1">
    <location>
        <begin position="260"/>
        <end position="480"/>
    </location>
</feature>
<dbReference type="SUPFAM" id="SSF52540">
    <property type="entry name" value="P-loop containing nucleoside triphosphate hydrolases"/>
    <property type="match status" value="2"/>
</dbReference>
<dbReference type="InterPro" id="IPR022488">
    <property type="entry name" value="PPK2-related"/>
</dbReference>
<evidence type="ECO:0000313" key="3">
    <source>
        <dbReference type="Proteomes" id="UP000242754"/>
    </source>
</evidence>
<dbReference type="EMBL" id="FJNE01000002">
    <property type="protein sequence ID" value="CZQ85949.1"/>
    <property type="molecule type" value="Genomic_DNA"/>
</dbReference>
<dbReference type="RefSeq" id="WP_177194305.1">
    <property type="nucleotide sequence ID" value="NZ_FJNE01000002.1"/>
</dbReference>
<dbReference type="STRING" id="140314.SAMN04488076_101190"/>
<gene>
    <name evidence="2" type="ORF">Tpal_706</name>
</gene>
<keyword evidence="2" id="KW-0418">Kinase</keyword>
<dbReference type="InterPro" id="IPR027417">
    <property type="entry name" value="P-loop_NTPase"/>
</dbReference>
<name>A0A143YD46_9LACT</name>
<accession>A0A143YD46</accession>
<dbReference type="PANTHER" id="PTHR34383:SF3">
    <property type="entry name" value="POLYPHOSPHATE:AMP PHOSPHOTRANSFERASE"/>
    <property type="match status" value="1"/>
</dbReference>
<dbReference type="Proteomes" id="UP000242754">
    <property type="component" value="Unassembled WGS sequence"/>
</dbReference>
<keyword evidence="2" id="KW-0808">Transferase</keyword>
<organism evidence="2 3">
    <name type="scientific">Trichococcus palustris</name>
    <dbReference type="NCBI Taxonomy" id="140314"/>
    <lineage>
        <taxon>Bacteria</taxon>
        <taxon>Bacillati</taxon>
        <taxon>Bacillota</taxon>
        <taxon>Bacilli</taxon>
        <taxon>Lactobacillales</taxon>
        <taxon>Carnobacteriaceae</taxon>
        <taxon>Trichococcus</taxon>
    </lineage>
</organism>
<dbReference type="PANTHER" id="PTHR34383">
    <property type="entry name" value="POLYPHOSPHATE:AMP PHOSPHOTRANSFERASE-RELATED"/>
    <property type="match status" value="1"/>
</dbReference>
<evidence type="ECO:0000259" key="1">
    <source>
        <dbReference type="Pfam" id="PF03976"/>
    </source>
</evidence>
<dbReference type="Pfam" id="PF03976">
    <property type="entry name" value="PPK2"/>
    <property type="match status" value="2"/>
</dbReference>
<sequence>MLKNFDFNAVDTTFADRKRSELGAELAALQRKLLNSDSSLLIIVDGWESSGKGYMLKEFTRELDPRYFEVSLYDEPTDEEKAHPFLWRFSRDLPAKGRIALFDRSFYFELMSELKLSDKKLNHQLTDVSFLERMLTADNTLVIKFFLHQKEKTMVKRIENLKKDPYRELLITAEDELQIKKYSKYLNHFDEVLERTNFEGSPWHIISTEDLKNASREALGITIRALKEHLEKPSGEEADVPRPASAIKPLAKIDLSKTITEQEYEAQLEKLQKEAGEIVYELWIKKIPCILVFEGTDAAGKGGAISRLTRMMDPRSFDVATTAAPTEQERQYNYLWRFYQTFPSRGKLTIYDRSWYGRVLVERVEGFTPEYRWAAAYDEINEMEHNLVHDGNLIIKFLLVIDKEEQEKRFKEREADPEKIYKLTEDDWRNHEKFDVYEEAMNEMLVRTNTIDAPWIIVEGKQKEFARIKVLKEFIGRAKAFIKKNS</sequence>
<dbReference type="Gene3D" id="3.40.50.300">
    <property type="entry name" value="P-loop containing nucleotide triphosphate hydrolases"/>
    <property type="match status" value="2"/>
</dbReference>
<dbReference type="GO" id="GO:0016301">
    <property type="term" value="F:kinase activity"/>
    <property type="evidence" value="ECO:0007669"/>
    <property type="project" value="UniProtKB-KW"/>
</dbReference>
<dbReference type="AlphaFoldDB" id="A0A143YD46"/>
<proteinExistence type="predicted"/>
<protein>
    <submittedName>
        <fullName evidence="2">Polyphosphate kinase 2 (Ppk2)</fullName>
    </submittedName>
</protein>
<reference evidence="2 3" key="1">
    <citation type="submission" date="2016-02" db="EMBL/GenBank/DDBJ databases">
        <authorList>
            <person name="Wen L."/>
            <person name="He K."/>
            <person name="Yang H."/>
        </authorList>
    </citation>
    <scope>NUCLEOTIDE SEQUENCE [LARGE SCALE GENOMIC DNA]</scope>
    <source>
        <strain evidence="2">Trichococcus palustris</strain>
    </source>
</reference>
<feature type="domain" description="Polyphosphate kinase-2-related" evidence="1">
    <location>
        <begin position="17"/>
        <end position="228"/>
    </location>
</feature>